<sequence>MPGRRPYRLMVDGVPRCPWSNPDMIRRSLTFRASSGDVLQSTYPRSGSHWLQFVTQLIVNKGNPITTYNEFTRNYRALEYTDWSDWKPDFPLRLFFTHHQLERETMNPAAKYIYMARNPWDVCVSQFHIVTDVSVAQFLDGTFEEFFEAFIEGDVGYGDYFDHVASGYALKDEPNVFFLTYEELKKDTRSTVLRLAHFLSESYGRALEEDEQALQSVLESCKPENMRKVVVFDFQGVDSEEWNGVLTTKSPISKSGYKGDKTKYAIVQGATIGSWKEYFTPELLSRLEQKILKKEDQASFMHLWSDIRAEAIARCQSPGKTTSLL</sequence>
<dbReference type="GO" id="GO:0008146">
    <property type="term" value="F:sulfotransferase activity"/>
    <property type="evidence" value="ECO:0007669"/>
    <property type="project" value="InterPro"/>
</dbReference>
<keyword evidence="5" id="KW-1185">Reference proteome</keyword>
<dbReference type="InterPro" id="IPR000863">
    <property type="entry name" value="Sulfotransferase_dom"/>
</dbReference>
<proteinExistence type="inferred from homology"/>
<evidence type="ECO:0000313" key="5">
    <source>
        <dbReference type="Proteomes" id="UP001321473"/>
    </source>
</evidence>
<dbReference type="EMBL" id="JARKHS020005006">
    <property type="protein sequence ID" value="KAK8783931.1"/>
    <property type="molecule type" value="Genomic_DNA"/>
</dbReference>
<reference evidence="4 5" key="1">
    <citation type="journal article" date="2023" name="Arcadia Sci">
        <title>De novo assembly of a long-read Amblyomma americanum tick genome.</title>
        <authorList>
            <person name="Chou S."/>
            <person name="Poskanzer K.E."/>
            <person name="Rollins M."/>
            <person name="Thuy-Boun P.S."/>
        </authorList>
    </citation>
    <scope>NUCLEOTIDE SEQUENCE [LARGE SCALE GENOMIC DNA]</scope>
    <source>
        <strain evidence="4">F_SG_1</strain>
        <tissue evidence="4">Salivary glands</tissue>
    </source>
</reference>
<evidence type="ECO:0000313" key="4">
    <source>
        <dbReference type="EMBL" id="KAK8783931.1"/>
    </source>
</evidence>
<gene>
    <name evidence="4" type="ORF">V5799_009702</name>
</gene>
<evidence type="ECO:0000256" key="1">
    <source>
        <dbReference type="ARBA" id="ARBA00005771"/>
    </source>
</evidence>
<dbReference type="Proteomes" id="UP001321473">
    <property type="component" value="Unassembled WGS sequence"/>
</dbReference>
<comment type="caution">
    <text evidence="4">The sequence shown here is derived from an EMBL/GenBank/DDBJ whole genome shotgun (WGS) entry which is preliminary data.</text>
</comment>
<feature type="domain" description="Sulfotransferase" evidence="3">
    <location>
        <begin position="37"/>
        <end position="291"/>
    </location>
</feature>
<comment type="similarity">
    <text evidence="1">Belongs to the sulfotransferase 1 family.</text>
</comment>
<evidence type="ECO:0000259" key="3">
    <source>
        <dbReference type="Pfam" id="PF00685"/>
    </source>
</evidence>
<keyword evidence="2" id="KW-0808">Transferase</keyword>
<evidence type="ECO:0000256" key="2">
    <source>
        <dbReference type="ARBA" id="ARBA00022679"/>
    </source>
</evidence>
<dbReference type="Gene3D" id="3.40.50.300">
    <property type="entry name" value="P-loop containing nucleotide triphosphate hydrolases"/>
    <property type="match status" value="1"/>
</dbReference>
<dbReference type="InterPro" id="IPR027417">
    <property type="entry name" value="P-loop_NTPase"/>
</dbReference>
<dbReference type="Pfam" id="PF00685">
    <property type="entry name" value="Sulfotransfer_1"/>
    <property type="match status" value="1"/>
</dbReference>
<dbReference type="PANTHER" id="PTHR11783">
    <property type="entry name" value="SULFOTRANSFERASE SULT"/>
    <property type="match status" value="1"/>
</dbReference>
<protein>
    <recommendedName>
        <fullName evidence="3">Sulfotransferase domain-containing protein</fullName>
    </recommendedName>
</protein>
<name>A0AAQ4FAW3_AMBAM</name>
<dbReference type="SUPFAM" id="SSF52540">
    <property type="entry name" value="P-loop containing nucleoside triphosphate hydrolases"/>
    <property type="match status" value="1"/>
</dbReference>
<accession>A0AAQ4FAW3</accession>
<dbReference type="AlphaFoldDB" id="A0AAQ4FAW3"/>
<organism evidence="4 5">
    <name type="scientific">Amblyomma americanum</name>
    <name type="common">Lone star tick</name>
    <dbReference type="NCBI Taxonomy" id="6943"/>
    <lineage>
        <taxon>Eukaryota</taxon>
        <taxon>Metazoa</taxon>
        <taxon>Ecdysozoa</taxon>
        <taxon>Arthropoda</taxon>
        <taxon>Chelicerata</taxon>
        <taxon>Arachnida</taxon>
        <taxon>Acari</taxon>
        <taxon>Parasitiformes</taxon>
        <taxon>Ixodida</taxon>
        <taxon>Ixodoidea</taxon>
        <taxon>Ixodidae</taxon>
        <taxon>Amblyomminae</taxon>
        <taxon>Amblyomma</taxon>
    </lineage>
</organism>